<dbReference type="InterPro" id="IPR011268">
    <property type="entry name" value="Purine_phosphorylase"/>
</dbReference>
<evidence type="ECO:0000256" key="1">
    <source>
        <dbReference type="ARBA" id="ARBA00005058"/>
    </source>
</evidence>
<evidence type="ECO:0000256" key="6">
    <source>
        <dbReference type="ARBA" id="ARBA00031036"/>
    </source>
</evidence>
<evidence type="ECO:0000256" key="5">
    <source>
        <dbReference type="ARBA" id="ARBA00022679"/>
    </source>
</evidence>
<keyword evidence="4 8" id="KW-0328">Glycosyltransferase</keyword>
<dbReference type="Gene3D" id="3.40.50.1580">
    <property type="entry name" value="Nucleoside phosphorylase domain"/>
    <property type="match status" value="1"/>
</dbReference>
<evidence type="ECO:0000259" key="7">
    <source>
        <dbReference type="Pfam" id="PF01048"/>
    </source>
</evidence>
<evidence type="ECO:0000256" key="4">
    <source>
        <dbReference type="ARBA" id="ARBA00022676"/>
    </source>
</evidence>
<dbReference type="Proteomes" id="UP001596472">
    <property type="component" value="Unassembled WGS sequence"/>
</dbReference>
<dbReference type="Pfam" id="PF01048">
    <property type="entry name" value="PNP_UDP_1"/>
    <property type="match status" value="1"/>
</dbReference>
<reference evidence="9" key="1">
    <citation type="journal article" date="2019" name="Int. J. Syst. Evol. Microbiol.">
        <title>The Global Catalogue of Microorganisms (GCM) 10K type strain sequencing project: providing services to taxonomists for standard genome sequencing and annotation.</title>
        <authorList>
            <consortium name="The Broad Institute Genomics Platform"/>
            <consortium name="The Broad Institute Genome Sequencing Center for Infectious Disease"/>
            <person name="Wu L."/>
            <person name="Ma J."/>
        </authorList>
    </citation>
    <scope>NUCLEOTIDE SEQUENCE [LARGE SCALE GENOMIC DNA]</scope>
    <source>
        <strain evidence="9">CGMCC 4.1467</strain>
    </source>
</reference>
<comment type="pathway">
    <text evidence="1">Purine metabolism; purine nucleoside salvage.</text>
</comment>
<keyword evidence="9" id="KW-1185">Reference proteome</keyword>
<dbReference type="InterPro" id="IPR000845">
    <property type="entry name" value="Nucleoside_phosphorylase_d"/>
</dbReference>
<proteinExistence type="inferred from homology"/>
<gene>
    <name evidence="8" type="ORF">ACFQY0_03395</name>
</gene>
<dbReference type="SUPFAM" id="SSF53167">
    <property type="entry name" value="Purine and uridine phosphorylases"/>
    <property type="match status" value="1"/>
</dbReference>
<dbReference type="PANTHER" id="PTHR11904">
    <property type="entry name" value="METHYLTHIOADENOSINE/PURINE NUCLEOSIDE PHOSPHORYLASE"/>
    <property type="match status" value="1"/>
</dbReference>
<dbReference type="EC" id="2.4.2.1" evidence="3"/>
<dbReference type="PANTHER" id="PTHR11904:SF9">
    <property type="entry name" value="PURINE NUCLEOSIDE PHOSPHORYLASE-RELATED"/>
    <property type="match status" value="1"/>
</dbReference>
<keyword evidence="5 8" id="KW-0808">Transferase</keyword>
<evidence type="ECO:0000313" key="8">
    <source>
        <dbReference type="EMBL" id="MFC7336209.1"/>
    </source>
</evidence>
<comment type="caution">
    <text evidence="8">The sequence shown here is derived from an EMBL/GenBank/DDBJ whole genome shotgun (WGS) entry which is preliminary data.</text>
</comment>
<dbReference type="PIRSF" id="PIRSF000477">
    <property type="entry name" value="PurNPase"/>
    <property type="match status" value="1"/>
</dbReference>
<evidence type="ECO:0000313" key="9">
    <source>
        <dbReference type="Proteomes" id="UP001596472"/>
    </source>
</evidence>
<dbReference type="InterPro" id="IPR035994">
    <property type="entry name" value="Nucleoside_phosphorylase_sf"/>
</dbReference>
<sequence>MSEAIGLVLGSGLGSLADQVDVRETVAFSKAGLPVSTVPGHEGAFLLGSFAGREVVVMRGRVHLYEGHSAQALTQGVRWMHERGVGSLILTNAAGSVNAGFEAGAWMMLSDHLNLTGTSPLEGAPQFVDLSEVYSESWRDRLRRKAEARGMNLYEGVYAGLRGPQYETPAEVRMLRMLGADAVGMSTVLEAIQARALGMQVLGLSCLTNWAAGMPGAQLDHHDVVETGQRAAAEMVALLKDLLGDPA</sequence>
<name>A0ABW2L1J8_9BACT</name>
<accession>A0ABW2L1J8</accession>
<dbReference type="GO" id="GO:0004731">
    <property type="term" value="F:purine-nucleoside phosphorylase activity"/>
    <property type="evidence" value="ECO:0007669"/>
    <property type="project" value="UniProtKB-EC"/>
</dbReference>
<dbReference type="RefSeq" id="WP_379709094.1">
    <property type="nucleotide sequence ID" value="NZ_JBHTBS010000001.1"/>
</dbReference>
<comment type="similarity">
    <text evidence="2">Belongs to the PNP/MTAP phosphorylase family.</text>
</comment>
<evidence type="ECO:0000256" key="2">
    <source>
        <dbReference type="ARBA" id="ARBA00006751"/>
    </source>
</evidence>
<dbReference type="NCBIfam" id="TIGR01697">
    <property type="entry name" value="PNPH-PUNA-XAPA"/>
    <property type="match status" value="1"/>
</dbReference>
<organism evidence="8 9">
    <name type="scientific">Haloferula chungangensis</name>
    <dbReference type="NCBI Taxonomy" id="1048331"/>
    <lineage>
        <taxon>Bacteria</taxon>
        <taxon>Pseudomonadati</taxon>
        <taxon>Verrucomicrobiota</taxon>
        <taxon>Verrucomicrobiia</taxon>
        <taxon>Verrucomicrobiales</taxon>
        <taxon>Verrucomicrobiaceae</taxon>
        <taxon>Haloferula</taxon>
    </lineage>
</organism>
<dbReference type="CDD" id="cd09009">
    <property type="entry name" value="PNP-EcPNPII_like"/>
    <property type="match status" value="1"/>
</dbReference>
<dbReference type="NCBIfam" id="NF006054">
    <property type="entry name" value="PRK08202.1"/>
    <property type="match status" value="1"/>
</dbReference>
<evidence type="ECO:0000256" key="3">
    <source>
        <dbReference type="ARBA" id="ARBA00011886"/>
    </source>
</evidence>
<dbReference type="EMBL" id="JBHTBS010000001">
    <property type="protein sequence ID" value="MFC7336209.1"/>
    <property type="molecule type" value="Genomic_DNA"/>
</dbReference>
<feature type="domain" description="Nucleoside phosphorylase" evidence="7">
    <location>
        <begin position="5"/>
        <end position="243"/>
    </location>
</feature>
<protein>
    <recommendedName>
        <fullName evidence="3">purine-nucleoside phosphorylase</fullName>
        <ecNumber evidence="3">2.4.2.1</ecNumber>
    </recommendedName>
    <alternativeName>
        <fullName evidence="6">Inosine-guanosine phosphorylase</fullName>
    </alternativeName>
</protein>